<accession>A0ABP2GUE1</accession>
<dbReference type="EMBL" id="ACFT01000086">
    <property type="protein sequence ID" value="EEV24931.1"/>
    <property type="molecule type" value="Genomic_DNA"/>
</dbReference>
<gene>
    <name evidence="2" type="ORF">AM202_01865</name>
</gene>
<protein>
    <submittedName>
        <fullName evidence="2">Uncharacterized protein</fullName>
    </submittedName>
</protein>
<evidence type="ECO:0000313" key="2">
    <source>
        <dbReference type="EMBL" id="EEV24931.1"/>
    </source>
</evidence>
<evidence type="ECO:0000256" key="1">
    <source>
        <dbReference type="SAM" id="MobiDB-lite"/>
    </source>
</evidence>
<keyword evidence="3" id="KW-1185">Reference proteome</keyword>
<reference evidence="2 3" key="1">
    <citation type="journal article" date="2010" name="Vet. Microbiol.">
        <title>Production of haemolysins by strains of the Actinobacillus minor/porcitonsillarum complex.</title>
        <authorList>
            <person name="Arya G."/>
            <person name="Niven D.F."/>
        </authorList>
    </citation>
    <scope>NUCLEOTIDE SEQUENCE [LARGE SCALE GENOMIC DNA]</scope>
    <source>
        <strain evidence="3">strain 202</strain>
    </source>
</reference>
<feature type="compositionally biased region" description="Basic residues" evidence="1">
    <location>
        <begin position="24"/>
        <end position="33"/>
    </location>
</feature>
<feature type="region of interest" description="Disordered" evidence="1">
    <location>
        <begin position="1"/>
        <end position="33"/>
    </location>
</feature>
<comment type="caution">
    <text evidence="2">The sequence shown here is derived from an EMBL/GenBank/DDBJ whole genome shotgun (WGS) entry which is preliminary data.</text>
</comment>
<sequence length="33" mass="4052">MDIFVLSQKNTKNRKQLKNMPKREKSKGRKYKK</sequence>
<dbReference type="Proteomes" id="UP000003394">
    <property type="component" value="Unassembled WGS sequence"/>
</dbReference>
<name>A0ABP2GUE1_9PAST</name>
<organism evidence="2 3">
    <name type="scientific">Actinobacillus minor 202</name>
    <dbReference type="NCBI Taxonomy" id="591023"/>
    <lineage>
        <taxon>Bacteria</taxon>
        <taxon>Pseudomonadati</taxon>
        <taxon>Pseudomonadota</taxon>
        <taxon>Gammaproteobacteria</taxon>
        <taxon>Pasteurellales</taxon>
        <taxon>Pasteurellaceae</taxon>
        <taxon>Actinobacillus</taxon>
    </lineage>
</organism>
<proteinExistence type="predicted"/>
<evidence type="ECO:0000313" key="3">
    <source>
        <dbReference type="Proteomes" id="UP000003394"/>
    </source>
</evidence>